<dbReference type="STRING" id="526222.Desal_1631"/>
<dbReference type="eggNOG" id="COG1142">
    <property type="taxonomic scope" value="Bacteria"/>
</dbReference>
<dbReference type="CDD" id="cd10563">
    <property type="entry name" value="CooF_like"/>
    <property type="match status" value="1"/>
</dbReference>
<reference evidence="9 10" key="1">
    <citation type="submission" date="2009-06" db="EMBL/GenBank/DDBJ databases">
        <title>Complete sequence of Desulfovibrio salexigens DSM 2638.</title>
        <authorList>
            <consortium name="US DOE Joint Genome Institute"/>
            <person name="Lucas S."/>
            <person name="Copeland A."/>
            <person name="Lapidus A."/>
            <person name="Glavina del Rio T."/>
            <person name="Tice H."/>
            <person name="Bruce D."/>
            <person name="Goodwin L."/>
            <person name="Pitluck S."/>
            <person name="Munk A.C."/>
            <person name="Brettin T."/>
            <person name="Detter J.C."/>
            <person name="Han C."/>
            <person name="Tapia R."/>
            <person name="Larimer F."/>
            <person name="Land M."/>
            <person name="Hauser L."/>
            <person name="Kyrpides N."/>
            <person name="Anderson I."/>
            <person name="Wall J.D."/>
            <person name="Arkin A.P."/>
            <person name="Dehal P."/>
            <person name="Chivian D."/>
            <person name="Giles B."/>
            <person name="Hazen T.C."/>
        </authorList>
    </citation>
    <scope>NUCLEOTIDE SEQUENCE [LARGE SCALE GENOMIC DNA]</scope>
    <source>
        <strain evidence="10">ATCC 14822 / DSM 2638 / NCIMB 8403 / VKM B-1763</strain>
    </source>
</reference>
<dbReference type="PANTHER" id="PTHR43177">
    <property type="entry name" value="PROTEIN NRFC"/>
    <property type="match status" value="1"/>
</dbReference>
<dbReference type="GO" id="GO:0051539">
    <property type="term" value="F:4 iron, 4 sulfur cluster binding"/>
    <property type="evidence" value="ECO:0007669"/>
    <property type="project" value="UniProtKB-KW"/>
</dbReference>
<dbReference type="RefSeq" id="WP_015851509.1">
    <property type="nucleotide sequence ID" value="NC_012881.1"/>
</dbReference>
<name>C6BSY9_MARSD</name>
<dbReference type="PANTHER" id="PTHR43177:SF5">
    <property type="entry name" value="ANAEROBIC DIMETHYL SULFOXIDE REDUCTASE CHAIN B-RELATED"/>
    <property type="match status" value="1"/>
</dbReference>
<evidence type="ECO:0000256" key="7">
    <source>
        <dbReference type="ARBA" id="ARBA00023014"/>
    </source>
</evidence>
<dbReference type="KEGG" id="dsa:Desal_1631"/>
<dbReference type="EMBL" id="CP001649">
    <property type="protein sequence ID" value="ACS79693.1"/>
    <property type="molecule type" value="Genomic_DNA"/>
</dbReference>
<dbReference type="Proteomes" id="UP000002601">
    <property type="component" value="Chromosome"/>
</dbReference>
<feature type="domain" description="4Fe-4S ferredoxin-type" evidence="8">
    <location>
        <begin position="115"/>
        <end position="147"/>
    </location>
</feature>
<evidence type="ECO:0000256" key="4">
    <source>
        <dbReference type="ARBA" id="ARBA00022737"/>
    </source>
</evidence>
<evidence type="ECO:0000256" key="6">
    <source>
        <dbReference type="ARBA" id="ARBA00023004"/>
    </source>
</evidence>
<evidence type="ECO:0000313" key="9">
    <source>
        <dbReference type="EMBL" id="ACS79693.1"/>
    </source>
</evidence>
<keyword evidence="7" id="KW-0411">Iron-sulfur</keyword>
<keyword evidence="6" id="KW-0408">Iron</keyword>
<dbReference type="Pfam" id="PF13247">
    <property type="entry name" value="Fer4_11"/>
    <property type="match status" value="1"/>
</dbReference>
<gene>
    <name evidence="9" type="ordered locus">Desal_1631</name>
</gene>
<dbReference type="InterPro" id="IPR017900">
    <property type="entry name" value="4Fe4S_Fe_S_CS"/>
</dbReference>
<dbReference type="PROSITE" id="PS51379">
    <property type="entry name" value="4FE4S_FER_2"/>
    <property type="match status" value="3"/>
</dbReference>
<dbReference type="HOGENOM" id="CLU_043374_3_1_7"/>
<keyword evidence="1" id="KW-0813">Transport</keyword>
<sequence>MKRIYPDRELCIGCGLCVLGCLAAHSKSHDLILAYKQEQAKGLVARKRLIEDDEVCVAISCRHCEEPECVPVCISGALTKDDKTGITLYDADKCVGCWSCIMSCPYGAIQRDKYNGMIVKCDLCAGRKSGPACVEACPNRALKYEER</sequence>
<keyword evidence="10" id="KW-1185">Reference proteome</keyword>
<evidence type="ECO:0000256" key="1">
    <source>
        <dbReference type="ARBA" id="ARBA00022448"/>
    </source>
</evidence>
<keyword evidence="5" id="KW-0249">Electron transport</keyword>
<dbReference type="Gene3D" id="3.30.70.20">
    <property type="match status" value="1"/>
</dbReference>
<dbReference type="PROSITE" id="PS00198">
    <property type="entry name" value="4FE4S_FER_1"/>
    <property type="match status" value="1"/>
</dbReference>
<dbReference type="Pfam" id="PF12800">
    <property type="entry name" value="Fer4_4"/>
    <property type="match status" value="1"/>
</dbReference>
<keyword evidence="4" id="KW-0677">Repeat</keyword>
<protein>
    <submittedName>
        <fullName evidence="9">4Fe-4S ferredoxin iron-sulfur binding domain protein</fullName>
    </submittedName>
</protein>
<evidence type="ECO:0000256" key="5">
    <source>
        <dbReference type="ARBA" id="ARBA00022982"/>
    </source>
</evidence>
<evidence type="ECO:0000256" key="2">
    <source>
        <dbReference type="ARBA" id="ARBA00022485"/>
    </source>
</evidence>
<evidence type="ECO:0000259" key="8">
    <source>
        <dbReference type="PROSITE" id="PS51379"/>
    </source>
</evidence>
<feature type="domain" description="4Fe-4S ferredoxin-type" evidence="8">
    <location>
        <begin position="85"/>
        <end position="114"/>
    </location>
</feature>
<dbReference type="OrthoDB" id="9789030at2"/>
<dbReference type="AlphaFoldDB" id="C6BSY9"/>
<organism evidence="9 10">
    <name type="scientific">Maridesulfovibrio salexigens (strain ATCC 14822 / DSM 2638 / NCIMB 8403 / VKM B-1763)</name>
    <name type="common">Desulfovibrio salexigens</name>
    <dbReference type="NCBI Taxonomy" id="526222"/>
    <lineage>
        <taxon>Bacteria</taxon>
        <taxon>Pseudomonadati</taxon>
        <taxon>Thermodesulfobacteriota</taxon>
        <taxon>Desulfovibrionia</taxon>
        <taxon>Desulfovibrionales</taxon>
        <taxon>Desulfovibrionaceae</taxon>
        <taxon>Maridesulfovibrio</taxon>
    </lineage>
</organism>
<dbReference type="InterPro" id="IPR017896">
    <property type="entry name" value="4Fe4S_Fe-S-bd"/>
</dbReference>
<accession>C6BSY9</accession>
<keyword evidence="2" id="KW-0004">4Fe-4S</keyword>
<dbReference type="GO" id="GO:0046872">
    <property type="term" value="F:metal ion binding"/>
    <property type="evidence" value="ECO:0007669"/>
    <property type="project" value="UniProtKB-KW"/>
</dbReference>
<evidence type="ECO:0000256" key="3">
    <source>
        <dbReference type="ARBA" id="ARBA00022723"/>
    </source>
</evidence>
<feature type="domain" description="4Fe-4S ferredoxin-type" evidence="8">
    <location>
        <begin position="2"/>
        <end position="30"/>
    </location>
</feature>
<evidence type="ECO:0000313" key="10">
    <source>
        <dbReference type="Proteomes" id="UP000002601"/>
    </source>
</evidence>
<dbReference type="InterPro" id="IPR050954">
    <property type="entry name" value="ET_IronSulfur_Cluster-Binding"/>
</dbReference>
<keyword evidence="3" id="KW-0479">Metal-binding</keyword>
<dbReference type="SUPFAM" id="SSF54862">
    <property type="entry name" value="4Fe-4S ferredoxins"/>
    <property type="match status" value="1"/>
</dbReference>
<proteinExistence type="predicted"/>